<evidence type="ECO:0000313" key="3">
    <source>
        <dbReference type="Proteomes" id="UP000008810"/>
    </source>
</evidence>
<gene>
    <name evidence="1" type="ORF">BRADI_1g75795v3</name>
</gene>
<evidence type="ECO:0000313" key="2">
    <source>
        <dbReference type="EnsemblPlants" id="KQK23742"/>
    </source>
</evidence>
<reference evidence="2" key="3">
    <citation type="submission" date="2018-08" db="UniProtKB">
        <authorList>
            <consortium name="EnsemblPlants"/>
        </authorList>
    </citation>
    <scope>IDENTIFICATION</scope>
    <source>
        <strain evidence="2">cv. Bd21</strain>
    </source>
</reference>
<proteinExistence type="predicted"/>
<evidence type="ECO:0000313" key="1">
    <source>
        <dbReference type="EMBL" id="KQK23742.1"/>
    </source>
</evidence>
<dbReference type="Gramene" id="KQK23742">
    <property type="protein sequence ID" value="KQK23742"/>
    <property type="gene ID" value="BRADI_1g75795v3"/>
</dbReference>
<dbReference type="InParanoid" id="A0A0Q3P147"/>
<dbReference type="Proteomes" id="UP000008810">
    <property type="component" value="Chromosome 1"/>
</dbReference>
<dbReference type="AlphaFoldDB" id="A0A0Q3P147"/>
<reference evidence="1 2" key="1">
    <citation type="journal article" date="2010" name="Nature">
        <title>Genome sequencing and analysis of the model grass Brachypodium distachyon.</title>
        <authorList>
            <consortium name="International Brachypodium Initiative"/>
        </authorList>
    </citation>
    <scope>NUCLEOTIDE SEQUENCE [LARGE SCALE GENOMIC DNA]</scope>
    <source>
        <strain evidence="1 2">Bd21</strain>
    </source>
</reference>
<sequence length="142" mass="15919">MEASLNIRKLTLRRWPRNIQTWNVCSTDSQRTRMSSRHTTECSIQHVTKGHVQKQQNHATKVCSCKINYCLSHGKSQSFSAATRCQGQWNMRPPSDGGIPKKSSTSKGSFCDVCPGICKHILFAPLEAEGLGCPSITLHFHY</sequence>
<protein>
    <submittedName>
        <fullName evidence="1 2">Uncharacterized protein</fullName>
    </submittedName>
</protein>
<accession>A0A0Q3P147</accession>
<dbReference type="EnsemblPlants" id="KQK23742">
    <property type="protein sequence ID" value="KQK23742"/>
    <property type="gene ID" value="BRADI_1g75795v3"/>
</dbReference>
<reference evidence="1" key="2">
    <citation type="submission" date="2017-06" db="EMBL/GenBank/DDBJ databases">
        <title>WGS assembly of Brachypodium distachyon.</title>
        <authorList>
            <consortium name="The International Brachypodium Initiative"/>
            <person name="Lucas S."/>
            <person name="Harmon-Smith M."/>
            <person name="Lail K."/>
            <person name="Tice H."/>
            <person name="Grimwood J."/>
            <person name="Bruce D."/>
            <person name="Barry K."/>
            <person name="Shu S."/>
            <person name="Lindquist E."/>
            <person name="Wang M."/>
            <person name="Pitluck S."/>
            <person name="Vogel J.P."/>
            <person name="Garvin D.F."/>
            <person name="Mockler T.C."/>
            <person name="Schmutz J."/>
            <person name="Rokhsar D."/>
            <person name="Bevan M.W."/>
        </authorList>
    </citation>
    <scope>NUCLEOTIDE SEQUENCE</scope>
    <source>
        <strain evidence="1">Bd21</strain>
    </source>
</reference>
<name>A0A0Q3P147_BRADI</name>
<keyword evidence="3" id="KW-1185">Reference proteome</keyword>
<organism evidence="1">
    <name type="scientific">Brachypodium distachyon</name>
    <name type="common">Purple false brome</name>
    <name type="synonym">Trachynia distachya</name>
    <dbReference type="NCBI Taxonomy" id="15368"/>
    <lineage>
        <taxon>Eukaryota</taxon>
        <taxon>Viridiplantae</taxon>
        <taxon>Streptophyta</taxon>
        <taxon>Embryophyta</taxon>
        <taxon>Tracheophyta</taxon>
        <taxon>Spermatophyta</taxon>
        <taxon>Magnoliopsida</taxon>
        <taxon>Liliopsida</taxon>
        <taxon>Poales</taxon>
        <taxon>Poaceae</taxon>
        <taxon>BOP clade</taxon>
        <taxon>Pooideae</taxon>
        <taxon>Stipodae</taxon>
        <taxon>Brachypodieae</taxon>
        <taxon>Brachypodium</taxon>
    </lineage>
</organism>
<dbReference type="EMBL" id="CM000880">
    <property type="protein sequence ID" value="KQK23742.1"/>
    <property type="molecule type" value="Genomic_DNA"/>
</dbReference>